<dbReference type="AlphaFoldDB" id="A0A1F5K7J6"/>
<dbReference type="Proteomes" id="UP000176405">
    <property type="component" value="Unassembled WGS sequence"/>
</dbReference>
<reference evidence="2 3" key="1">
    <citation type="journal article" date="2016" name="Nat. Commun.">
        <title>Thousands of microbial genomes shed light on interconnected biogeochemical processes in an aquifer system.</title>
        <authorList>
            <person name="Anantharaman K."/>
            <person name="Brown C.T."/>
            <person name="Hug L.A."/>
            <person name="Sharon I."/>
            <person name="Castelle C.J."/>
            <person name="Probst A.J."/>
            <person name="Thomas B.C."/>
            <person name="Singh A."/>
            <person name="Wilkins M.J."/>
            <person name="Karaoz U."/>
            <person name="Brodie E.L."/>
            <person name="Williams K.H."/>
            <person name="Hubbard S.S."/>
            <person name="Banfield J.F."/>
        </authorList>
    </citation>
    <scope>NUCLEOTIDE SEQUENCE [LARGE SCALE GENOMIC DNA]</scope>
</reference>
<comment type="caution">
    <text evidence="2">The sequence shown here is derived from an EMBL/GenBank/DDBJ whole genome shotgun (WGS) entry which is preliminary data.</text>
</comment>
<protein>
    <submittedName>
        <fullName evidence="2">Uncharacterized protein</fullName>
    </submittedName>
</protein>
<proteinExistence type="predicted"/>
<evidence type="ECO:0000313" key="2">
    <source>
        <dbReference type="EMBL" id="OGE36785.1"/>
    </source>
</evidence>
<sequence>MNRYLLSILLFAGLIWSRSSFGKFTSGTFVQTLGETLSRFASKNPNAFYRDFLQNTAIPNSQTFGQLVMWGEALVAVAIVIPALYLIFQPKTKCKVTLWLLIVGLIGGAFLNLNFWLASGYTSPSSDGLNLLMLVTQVVGVLCILDYNKKV</sequence>
<feature type="transmembrane region" description="Helical" evidence="1">
    <location>
        <begin position="129"/>
        <end position="147"/>
    </location>
</feature>
<name>A0A1F5K7J6_9BACT</name>
<dbReference type="EMBL" id="MFDH01000009">
    <property type="protein sequence ID" value="OGE36785.1"/>
    <property type="molecule type" value="Genomic_DNA"/>
</dbReference>
<accession>A0A1F5K7J6</accession>
<gene>
    <name evidence="2" type="ORF">A3E45_01530</name>
</gene>
<keyword evidence="1" id="KW-0812">Transmembrane</keyword>
<evidence type="ECO:0000256" key="1">
    <source>
        <dbReference type="SAM" id="Phobius"/>
    </source>
</evidence>
<organism evidence="2 3">
    <name type="scientific">Candidatus Daviesbacteria bacterium RIFCSPHIGHO2_12_FULL_43_11</name>
    <dbReference type="NCBI Taxonomy" id="1797780"/>
    <lineage>
        <taxon>Bacteria</taxon>
        <taxon>Candidatus Daviesiibacteriota</taxon>
    </lineage>
</organism>
<feature type="transmembrane region" description="Helical" evidence="1">
    <location>
        <begin position="67"/>
        <end position="86"/>
    </location>
</feature>
<keyword evidence="1" id="KW-0472">Membrane</keyword>
<evidence type="ECO:0000313" key="3">
    <source>
        <dbReference type="Proteomes" id="UP000176405"/>
    </source>
</evidence>
<keyword evidence="1" id="KW-1133">Transmembrane helix</keyword>
<dbReference type="STRING" id="1797780.A3E45_01530"/>
<feature type="transmembrane region" description="Helical" evidence="1">
    <location>
        <begin position="98"/>
        <end position="117"/>
    </location>
</feature>